<reference evidence="2" key="1">
    <citation type="submission" date="2023-03" db="EMBL/GenBank/DDBJ databases">
        <title>Amycolatopsis taiwanensis NBRC 103393.</title>
        <authorList>
            <person name="Ichikawa N."/>
            <person name="Sato H."/>
            <person name="Tonouchi N."/>
        </authorList>
    </citation>
    <scope>NUCLEOTIDE SEQUENCE</scope>
    <source>
        <strain evidence="2">NBRC 103393</strain>
    </source>
</reference>
<keyword evidence="3" id="KW-1185">Reference proteome</keyword>
<evidence type="ECO:0000313" key="3">
    <source>
        <dbReference type="Proteomes" id="UP001165136"/>
    </source>
</evidence>
<feature type="transmembrane region" description="Helical" evidence="1">
    <location>
        <begin position="110"/>
        <end position="133"/>
    </location>
</feature>
<keyword evidence="1" id="KW-0812">Transmembrane</keyword>
<comment type="caution">
    <text evidence="2">The sequence shown here is derived from an EMBL/GenBank/DDBJ whole genome shotgun (WGS) entry which is preliminary data.</text>
</comment>
<feature type="transmembrane region" description="Helical" evidence="1">
    <location>
        <begin position="145"/>
        <end position="164"/>
    </location>
</feature>
<dbReference type="AlphaFoldDB" id="A0A9W6VII1"/>
<dbReference type="EMBL" id="BSTI01000011">
    <property type="protein sequence ID" value="GLY68469.1"/>
    <property type="molecule type" value="Genomic_DNA"/>
</dbReference>
<organism evidence="2 3">
    <name type="scientific">Amycolatopsis taiwanensis</name>
    <dbReference type="NCBI Taxonomy" id="342230"/>
    <lineage>
        <taxon>Bacteria</taxon>
        <taxon>Bacillati</taxon>
        <taxon>Actinomycetota</taxon>
        <taxon>Actinomycetes</taxon>
        <taxon>Pseudonocardiales</taxon>
        <taxon>Pseudonocardiaceae</taxon>
        <taxon>Amycolatopsis</taxon>
    </lineage>
</organism>
<feature type="transmembrane region" description="Helical" evidence="1">
    <location>
        <begin position="244"/>
        <end position="263"/>
    </location>
</feature>
<accession>A0A9W6VII1</accession>
<protein>
    <submittedName>
        <fullName evidence="2">Uncharacterized protein</fullName>
    </submittedName>
</protein>
<name>A0A9W6VII1_9PSEU</name>
<feature type="transmembrane region" description="Helical" evidence="1">
    <location>
        <begin position="44"/>
        <end position="63"/>
    </location>
</feature>
<evidence type="ECO:0000256" key="1">
    <source>
        <dbReference type="SAM" id="Phobius"/>
    </source>
</evidence>
<keyword evidence="1" id="KW-1133">Transmembrane helix</keyword>
<feature type="transmembrane region" description="Helical" evidence="1">
    <location>
        <begin position="275"/>
        <end position="295"/>
    </location>
</feature>
<proteinExistence type="predicted"/>
<gene>
    <name evidence="2" type="ORF">Atai01_50880</name>
</gene>
<evidence type="ECO:0000313" key="2">
    <source>
        <dbReference type="EMBL" id="GLY68469.1"/>
    </source>
</evidence>
<dbReference type="Proteomes" id="UP001165136">
    <property type="component" value="Unassembled WGS sequence"/>
</dbReference>
<feature type="transmembrane region" description="Helical" evidence="1">
    <location>
        <begin position="206"/>
        <end position="224"/>
    </location>
</feature>
<dbReference type="RefSeq" id="WP_052371592.1">
    <property type="nucleotide sequence ID" value="NZ_BSTI01000011.1"/>
</dbReference>
<sequence>MTTSWNRPMLLFAGLMGVMTVVCVGGLLFDDRILIGAPIWAKPFKFAVSMGIYCLTWAWLASLVARGRRLVNLVSAGVVAMLAVEYVIIVGQTVRGRPSHFDVGTSFDRLLYIIMAISAGSLWLGTLALSVPLMRTPIIGAANRLAIRLGAVIALIGIGIAVLMTTPRPGQPGAQGVVGAHSVGVADDGPGLPILGWSTTGGDLRIPHFFGMHALQALPLFALLLGRLARRFPRLRTERVQTRLVAIAAAVYVALLALVTWQALRGQSIVHPDALTLGVLAALVVGAAGGTLITLTRRDAVPLPEPGLAKTATREVVR</sequence>
<feature type="transmembrane region" description="Helical" evidence="1">
    <location>
        <begin position="9"/>
        <end position="29"/>
    </location>
</feature>
<keyword evidence="1" id="KW-0472">Membrane</keyword>
<feature type="transmembrane region" description="Helical" evidence="1">
    <location>
        <begin position="70"/>
        <end position="90"/>
    </location>
</feature>